<dbReference type="AlphaFoldDB" id="A0A7S4FCX4"/>
<feature type="compositionally biased region" description="Acidic residues" evidence="1">
    <location>
        <begin position="271"/>
        <end position="280"/>
    </location>
</feature>
<feature type="region of interest" description="Disordered" evidence="1">
    <location>
        <begin position="1"/>
        <end position="34"/>
    </location>
</feature>
<dbReference type="PANTHER" id="PTHR21148">
    <property type="entry name" value="THIOREDOXIN DOMAIN-CONTAINING PROTEIN 9"/>
    <property type="match status" value="1"/>
</dbReference>
<gene>
    <name evidence="2" type="ORF">PCAR00345_LOCUS40089</name>
</gene>
<protein>
    <recommendedName>
        <fullName evidence="3">Thioredoxin domain-containing protein</fullName>
    </recommendedName>
</protein>
<evidence type="ECO:0000313" key="2">
    <source>
        <dbReference type="EMBL" id="CAE0787381.1"/>
    </source>
</evidence>
<dbReference type="SUPFAM" id="SSF52833">
    <property type="entry name" value="Thioredoxin-like"/>
    <property type="match status" value="1"/>
</dbReference>
<sequence length="280" mass="31332">MCSRRATPLRYALSPRHRRPRPPPPTMSSSMSSAYVSALKSCLNEDTHDAARRGEGMSKMETRFENEAAEAAKPKEGEWLAATASGEVAVMHGEPNAEALGNGPGETDIDTLRRMRIAQMKAHALQKQRWLMMGHGKYIALNSDAEFLRETPLHAQMVCHLWTDSIDCEMLHYHMRTLCTVHLETFFCSLKAEAAPMMLNMVKLQDLPALLLCRDGKVVHQLTGIDRSFTTEGVAYELAQHKLVDFEADRTYGKAAGGCTTQSAGRHRDVDDDDDDEYDY</sequence>
<reference evidence="2" key="1">
    <citation type="submission" date="2021-01" db="EMBL/GenBank/DDBJ databases">
        <authorList>
            <person name="Corre E."/>
            <person name="Pelletier E."/>
            <person name="Niang G."/>
            <person name="Scheremetjew M."/>
            <person name="Finn R."/>
            <person name="Kale V."/>
            <person name="Holt S."/>
            <person name="Cochrane G."/>
            <person name="Meng A."/>
            <person name="Brown T."/>
            <person name="Cohen L."/>
        </authorList>
    </citation>
    <scope>NUCLEOTIDE SEQUENCE</scope>
    <source>
        <strain evidence="2">CCMP645</strain>
    </source>
</reference>
<accession>A0A7S4FCX4</accession>
<proteinExistence type="predicted"/>
<feature type="region of interest" description="Disordered" evidence="1">
    <location>
        <begin position="259"/>
        <end position="280"/>
    </location>
</feature>
<evidence type="ECO:0000256" key="1">
    <source>
        <dbReference type="SAM" id="MobiDB-lite"/>
    </source>
</evidence>
<evidence type="ECO:0008006" key="3">
    <source>
        <dbReference type="Google" id="ProtNLM"/>
    </source>
</evidence>
<dbReference type="EMBL" id="HBIZ01065247">
    <property type="protein sequence ID" value="CAE0787381.1"/>
    <property type="molecule type" value="Transcribed_RNA"/>
</dbReference>
<dbReference type="Gene3D" id="3.40.30.10">
    <property type="entry name" value="Glutaredoxin"/>
    <property type="match status" value="1"/>
</dbReference>
<name>A0A7S4FCX4_CHRCT</name>
<organism evidence="2">
    <name type="scientific">Chrysotila carterae</name>
    <name type="common">Marine alga</name>
    <name type="synonym">Syracosphaera carterae</name>
    <dbReference type="NCBI Taxonomy" id="13221"/>
    <lineage>
        <taxon>Eukaryota</taxon>
        <taxon>Haptista</taxon>
        <taxon>Haptophyta</taxon>
        <taxon>Prymnesiophyceae</taxon>
        <taxon>Isochrysidales</taxon>
        <taxon>Isochrysidaceae</taxon>
        <taxon>Chrysotila</taxon>
    </lineage>
</organism>
<dbReference type="InterPro" id="IPR036249">
    <property type="entry name" value="Thioredoxin-like_sf"/>
</dbReference>